<feature type="transmembrane region" description="Helical" evidence="1">
    <location>
        <begin position="6"/>
        <end position="30"/>
    </location>
</feature>
<name>A0AAV5VX61_9BILA</name>
<dbReference type="InterPro" id="IPR019428">
    <property type="entry name" value="7TM_GPCR_serpentine_rcpt_Str"/>
</dbReference>
<dbReference type="PANTHER" id="PTHR46178:SF9">
    <property type="entry name" value="SEVEN TM RECEPTOR"/>
    <property type="match status" value="1"/>
</dbReference>
<sequence length="131" mass="14365">KSTLKFILLFVVIPYCASYAIIVASMHQIHKRLTSNGIALSKRTIMMQRQFLVMQLLQSILPLIVLSIPVAIVSYGTIADADLGLATLPLTGFVWLVPIVQAAVQLRYVQQSASRTPEPTRTAAPSSRTSK</sequence>
<feature type="transmembrane region" description="Helical" evidence="1">
    <location>
        <begin position="83"/>
        <end position="104"/>
    </location>
</feature>
<accession>A0AAV5VX61</accession>
<comment type="caution">
    <text evidence="2">The sequence shown here is derived from an EMBL/GenBank/DDBJ whole genome shotgun (WGS) entry which is preliminary data.</text>
</comment>
<evidence type="ECO:0000256" key="1">
    <source>
        <dbReference type="SAM" id="Phobius"/>
    </source>
</evidence>
<dbReference type="Pfam" id="PF10326">
    <property type="entry name" value="7TM_GPCR_Str"/>
    <property type="match status" value="1"/>
</dbReference>
<feature type="non-terminal residue" evidence="2">
    <location>
        <position position="131"/>
    </location>
</feature>
<keyword evidence="1" id="KW-1133">Transmembrane helix</keyword>
<proteinExistence type="predicted"/>
<evidence type="ECO:0000313" key="2">
    <source>
        <dbReference type="EMBL" id="GMT22979.1"/>
    </source>
</evidence>
<organism evidence="2 3">
    <name type="scientific">Pristionchus fissidentatus</name>
    <dbReference type="NCBI Taxonomy" id="1538716"/>
    <lineage>
        <taxon>Eukaryota</taxon>
        <taxon>Metazoa</taxon>
        <taxon>Ecdysozoa</taxon>
        <taxon>Nematoda</taxon>
        <taxon>Chromadorea</taxon>
        <taxon>Rhabditida</taxon>
        <taxon>Rhabditina</taxon>
        <taxon>Diplogasteromorpha</taxon>
        <taxon>Diplogasteroidea</taxon>
        <taxon>Neodiplogasteridae</taxon>
        <taxon>Pristionchus</taxon>
    </lineage>
</organism>
<feature type="non-terminal residue" evidence="2">
    <location>
        <position position="1"/>
    </location>
</feature>
<reference evidence="2" key="1">
    <citation type="submission" date="2023-10" db="EMBL/GenBank/DDBJ databases">
        <title>Genome assembly of Pristionchus species.</title>
        <authorList>
            <person name="Yoshida K."/>
            <person name="Sommer R.J."/>
        </authorList>
    </citation>
    <scope>NUCLEOTIDE SEQUENCE</scope>
    <source>
        <strain evidence="2">RS5133</strain>
    </source>
</reference>
<dbReference type="PANTHER" id="PTHR46178">
    <property type="entry name" value="SEVEN TM RECEPTOR"/>
    <property type="match status" value="1"/>
</dbReference>
<dbReference type="Proteomes" id="UP001432322">
    <property type="component" value="Unassembled WGS sequence"/>
</dbReference>
<dbReference type="AlphaFoldDB" id="A0AAV5VX61"/>
<keyword evidence="1" id="KW-0812">Transmembrane</keyword>
<gene>
    <name evidence="2" type="ORF">PFISCL1PPCAC_14276</name>
</gene>
<protein>
    <recommendedName>
        <fullName evidence="4">G protein-coupled receptor</fullName>
    </recommendedName>
</protein>
<evidence type="ECO:0008006" key="4">
    <source>
        <dbReference type="Google" id="ProtNLM"/>
    </source>
</evidence>
<keyword evidence="1" id="KW-0472">Membrane</keyword>
<dbReference type="EMBL" id="BTSY01000004">
    <property type="protein sequence ID" value="GMT22979.1"/>
    <property type="molecule type" value="Genomic_DNA"/>
</dbReference>
<keyword evidence="3" id="KW-1185">Reference proteome</keyword>
<feature type="transmembrane region" description="Helical" evidence="1">
    <location>
        <begin position="51"/>
        <end position="77"/>
    </location>
</feature>
<evidence type="ECO:0000313" key="3">
    <source>
        <dbReference type="Proteomes" id="UP001432322"/>
    </source>
</evidence>